<dbReference type="Proteomes" id="UP001296967">
    <property type="component" value="Unassembled WGS sequence"/>
</dbReference>
<accession>A0AAJ0UDT2</accession>
<proteinExistence type="inferred from homology"/>
<dbReference type="GO" id="GO:0046961">
    <property type="term" value="F:proton-transporting ATPase activity, rotational mechanism"/>
    <property type="evidence" value="ECO:0007669"/>
    <property type="project" value="InterPro"/>
</dbReference>
<reference evidence="4" key="1">
    <citation type="submission" date="2017-05" db="EMBL/GenBank/DDBJ databases">
        <authorList>
            <person name="Imhoff J.F."/>
            <person name="Rahn T."/>
            <person name="Kuenzel S."/>
            <person name="Neulinger S.C."/>
        </authorList>
    </citation>
    <scope>NUCLEOTIDE SEQUENCE</scope>
    <source>
        <strain evidence="4">DSM 4395</strain>
    </source>
</reference>
<gene>
    <name evidence="4" type="ORF">CCR82_03340</name>
</gene>
<name>A0AAJ0UDT2_HALSE</name>
<sequence>MSRLREPYLNTRVSAMSERLIAPDEVSALCGLSLPELAQRFGLERLLEEPHDRRAKSRGVKQALINTLLDELRVLIRPMNAVEAGLVLAWGRKYALFNLKTLLRGKLYELDQAEIRANLYELPEHVRLPQQDLFQAEGVLELLRKLEQGPYSLIAKQGREVFEQKRDPFALEAALDQRYYTEMARRLQQVPESGQAELKQLLGAVLDRVGLLWLLRFRFSYGLSPSETFYQLVPSVGLLHRERLLSLVNLESLEAILAALPEPLKTALAGSQSLIEVQQRLGGQVTQESRRLLTKGHSGVARALAYLILREHGVLILFSLVQGQLLGLPRELVEIAVEAHPPDCPLPFQSAA</sequence>
<evidence type="ECO:0000313" key="4">
    <source>
        <dbReference type="EMBL" id="MBK5929592.1"/>
    </source>
</evidence>
<dbReference type="InterPro" id="IPR002843">
    <property type="entry name" value="ATPase_V0-cplx_csu/dsu"/>
</dbReference>
<dbReference type="EMBL" id="NHSF01000019">
    <property type="protein sequence ID" value="MBK5929592.1"/>
    <property type="molecule type" value="Genomic_DNA"/>
</dbReference>
<dbReference type="Pfam" id="PF01992">
    <property type="entry name" value="vATP-synt_AC39"/>
    <property type="match status" value="1"/>
</dbReference>
<dbReference type="AlphaFoldDB" id="A0AAJ0UDT2"/>
<dbReference type="SUPFAM" id="SSF103486">
    <property type="entry name" value="V-type ATP synthase subunit C"/>
    <property type="match status" value="1"/>
</dbReference>
<evidence type="ECO:0000256" key="2">
    <source>
        <dbReference type="ARBA" id="ARBA00022448"/>
    </source>
</evidence>
<dbReference type="Gene3D" id="1.10.132.50">
    <property type="entry name" value="ATP synthase (C/AC39) subunit, domain 3"/>
    <property type="match status" value="1"/>
</dbReference>
<dbReference type="InterPro" id="IPR044911">
    <property type="entry name" value="V-type_ATPase_csu/dsu_dom_3"/>
</dbReference>
<keyword evidence="5" id="KW-1185">Reference proteome</keyword>
<dbReference type="InterPro" id="IPR036079">
    <property type="entry name" value="ATPase_csu/dsu_sf"/>
</dbReference>
<dbReference type="InterPro" id="IPR050873">
    <property type="entry name" value="V-ATPase_V0D/AC39_subunit"/>
</dbReference>
<comment type="similarity">
    <text evidence="1">Belongs to the V-ATPase V0D/AC39 subunit family.</text>
</comment>
<evidence type="ECO:0000256" key="3">
    <source>
        <dbReference type="ARBA" id="ARBA00023065"/>
    </source>
</evidence>
<dbReference type="RefSeq" id="WP_201243946.1">
    <property type="nucleotide sequence ID" value="NZ_NHSF01000019.1"/>
</dbReference>
<dbReference type="PANTHER" id="PTHR38682">
    <property type="entry name" value="V-TYPE ATP SYNTHASE SUBUNIT C"/>
    <property type="match status" value="1"/>
</dbReference>
<dbReference type="PANTHER" id="PTHR38682:SF1">
    <property type="entry name" value="V-TYPE ATP SYNTHASE SUBUNIT C"/>
    <property type="match status" value="1"/>
</dbReference>
<keyword evidence="2" id="KW-0813">Transport</keyword>
<evidence type="ECO:0000313" key="5">
    <source>
        <dbReference type="Proteomes" id="UP001296967"/>
    </source>
</evidence>
<organism evidence="4 5">
    <name type="scientific">Halochromatium salexigens</name>
    <name type="common">Chromatium salexigens</name>
    <dbReference type="NCBI Taxonomy" id="49447"/>
    <lineage>
        <taxon>Bacteria</taxon>
        <taxon>Pseudomonadati</taxon>
        <taxon>Pseudomonadota</taxon>
        <taxon>Gammaproteobacteria</taxon>
        <taxon>Chromatiales</taxon>
        <taxon>Chromatiaceae</taxon>
        <taxon>Halochromatium</taxon>
    </lineage>
</organism>
<protein>
    <submittedName>
        <fullName evidence="4">ATPase</fullName>
    </submittedName>
</protein>
<evidence type="ECO:0000256" key="1">
    <source>
        <dbReference type="ARBA" id="ARBA00006709"/>
    </source>
</evidence>
<keyword evidence="3" id="KW-0406">Ion transport</keyword>
<comment type="caution">
    <text evidence="4">The sequence shown here is derived from an EMBL/GenBank/DDBJ whole genome shotgun (WGS) entry which is preliminary data.</text>
</comment>
<dbReference type="Gene3D" id="1.20.1690.10">
    <property type="entry name" value="V-type ATP synthase subunit C domain"/>
    <property type="match status" value="2"/>
</dbReference>
<dbReference type="InterPro" id="IPR035067">
    <property type="entry name" value="V-type_ATPase_csu/dsu"/>
</dbReference>
<reference evidence="4" key="2">
    <citation type="journal article" date="2020" name="Microorganisms">
        <title>Osmotic Adaptation and Compatible Solute Biosynthesis of Phototrophic Bacteria as Revealed from Genome Analyses.</title>
        <authorList>
            <person name="Imhoff J.F."/>
            <person name="Rahn T."/>
            <person name="Kunzel S."/>
            <person name="Keller A."/>
            <person name="Neulinger S.C."/>
        </authorList>
    </citation>
    <scope>NUCLEOTIDE SEQUENCE</scope>
    <source>
        <strain evidence="4">DSM 4395</strain>
    </source>
</reference>